<dbReference type="AlphaFoldDB" id="A0A6J4M3I5"/>
<evidence type="ECO:0000256" key="1">
    <source>
        <dbReference type="SAM" id="MobiDB-lite"/>
    </source>
</evidence>
<keyword evidence="2" id="KW-0732">Signal</keyword>
<feature type="chain" id="PRO_5027077764" description="SLH domain-containing protein" evidence="2">
    <location>
        <begin position="29"/>
        <end position="126"/>
    </location>
</feature>
<dbReference type="InterPro" id="IPR001119">
    <property type="entry name" value="SLH_dom"/>
</dbReference>
<reference evidence="4" key="1">
    <citation type="submission" date="2020-02" db="EMBL/GenBank/DDBJ databases">
        <authorList>
            <person name="Meier V. D."/>
        </authorList>
    </citation>
    <scope>NUCLEOTIDE SEQUENCE</scope>
    <source>
        <strain evidence="4">AVDCRST_MAG94</strain>
    </source>
</reference>
<dbReference type="Pfam" id="PF00395">
    <property type="entry name" value="SLH"/>
    <property type="match status" value="1"/>
</dbReference>
<dbReference type="PANTHER" id="PTHR43308:SF1">
    <property type="entry name" value="OUTER MEMBRANE PROTEIN ALPHA"/>
    <property type="match status" value="1"/>
</dbReference>
<feature type="region of interest" description="Disordered" evidence="1">
    <location>
        <begin position="31"/>
        <end position="57"/>
    </location>
</feature>
<feature type="signal peptide" evidence="2">
    <location>
        <begin position="1"/>
        <end position="28"/>
    </location>
</feature>
<dbReference type="EMBL" id="CADCTY010000907">
    <property type="protein sequence ID" value="CAA9347154.1"/>
    <property type="molecule type" value="Genomic_DNA"/>
</dbReference>
<protein>
    <recommendedName>
        <fullName evidence="3">SLH domain-containing protein</fullName>
    </recommendedName>
</protein>
<gene>
    <name evidence="4" type="ORF">AVDCRST_MAG94-2590</name>
</gene>
<dbReference type="PANTHER" id="PTHR43308">
    <property type="entry name" value="OUTER MEMBRANE PROTEIN ALPHA-RELATED"/>
    <property type="match status" value="1"/>
</dbReference>
<proteinExistence type="predicted"/>
<feature type="domain" description="SLH" evidence="3">
    <location>
        <begin position="43"/>
        <end position="67"/>
    </location>
</feature>
<feature type="compositionally biased region" description="Polar residues" evidence="1">
    <location>
        <begin position="45"/>
        <end position="55"/>
    </location>
</feature>
<accession>A0A6J4M3I5</accession>
<evidence type="ECO:0000313" key="4">
    <source>
        <dbReference type="EMBL" id="CAA9347154.1"/>
    </source>
</evidence>
<evidence type="ECO:0000256" key="2">
    <source>
        <dbReference type="SAM" id="SignalP"/>
    </source>
</evidence>
<sequence length="126" mass="13605">MKSAQKILTRTVLALPLAIAVHTAAATAQTVPTQPVPAQPETKTGCISGTPNGTYQGDRPITRYEFAAGMNACLDQVNQQLQSSKANFATRTDFDTLIQRQQELNEQLRELSDRVGTISGDESTAK</sequence>
<evidence type="ECO:0000259" key="3">
    <source>
        <dbReference type="Pfam" id="PF00395"/>
    </source>
</evidence>
<dbReference type="InterPro" id="IPR051465">
    <property type="entry name" value="Cell_Envelope_Struct_Comp"/>
</dbReference>
<organism evidence="4">
    <name type="scientific">uncultured Leptolyngbya sp</name>
    <dbReference type="NCBI Taxonomy" id="332963"/>
    <lineage>
        <taxon>Bacteria</taxon>
        <taxon>Bacillati</taxon>
        <taxon>Cyanobacteriota</taxon>
        <taxon>Cyanophyceae</taxon>
        <taxon>Leptolyngbyales</taxon>
        <taxon>Leptolyngbyaceae</taxon>
        <taxon>Leptolyngbya group</taxon>
        <taxon>Leptolyngbya</taxon>
        <taxon>environmental samples</taxon>
    </lineage>
</organism>
<name>A0A6J4M3I5_9CYAN</name>